<dbReference type="GO" id="GO:0005886">
    <property type="term" value="C:plasma membrane"/>
    <property type="evidence" value="ECO:0007669"/>
    <property type="project" value="UniProtKB-SubCell"/>
</dbReference>
<dbReference type="GO" id="GO:0046872">
    <property type="term" value="F:metal ion binding"/>
    <property type="evidence" value="ECO:0007669"/>
    <property type="project" value="UniProtKB-KW"/>
</dbReference>
<feature type="signal peptide" evidence="19">
    <location>
        <begin position="1"/>
        <end position="21"/>
    </location>
</feature>
<evidence type="ECO:0000256" key="6">
    <source>
        <dbReference type="ARBA" id="ARBA00022475"/>
    </source>
</evidence>
<evidence type="ECO:0000256" key="9">
    <source>
        <dbReference type="ARBA" id="ARBA00022723"/>
    </source>
</evidence>
<dbReference type="FunFam" id="2.60.40.150:FF:000042">
    <property type="entry name" value="Copine 3"/>
    <property type="match status" value="1"/>
</dbReference>
<reference evidence="21" key="1">
    <citation type="submission" date="2012-11" db="EMBL/GenBank/DDBJ databases">
        <authorList>
            <person name="Lucero-Rivera Y.E."/>
            <person name="Tovar-Ramirez D."/>
        </authorList>
    </citation>
    <scope>NUCLEOTIDE SEQUENCE</scope>
    <source>
        <tissue evidence="21">Salivary gland</tissue>
    </source>
</reference>
<evidence type="ECO:0000256" key="11">
    <source>
        <dbReference type="ARBA" id="ARBA00022837"/>
    </source>
</evidence>
<comment type="subcellular location">
    <subcellularLocation>
        <location evidence="3">Cell junction</location>
        <location evidence="3">Focal adhesion</location>
    </subcellularLocation>
    <subcellularLocation>
        <location evidence="2">Cell membrane</location>
    </subcellularLocation>
    <subcellularLocation>
        <location evidence="4">Cytoplasm</location>
    </subcellularLocation>
    <subcellularLocation>
        <location evidence="1">Nucleus</location>
    </subcellularLocation>
</comment>
<sequence>RAVVAAVVVVALCVLWELRDHDEMANPIQPFTPAVAIAPVTKVEISVACRKLKQKDLLSKSDPMCVLFMRHYETAPWREVGRTEMIRDTIDPDFVNKFLVDYYFEERQHLMFKVYDVDSKSVNLEDHDFLGQVTSTLGELVAYQGRQVKLQLTGLSGDCGSILLNVEEVLDCKRVVDMQWRGKKLDSKDWFGKSDPYLKFYRANEDNTYTIVFRTEVVKRSLNPTWRPFTIQMRQLSGGDDDRTIRVACYDWDLDGNLSSSSHDLIGEFHTNVRTLSQGPGPKNEYELINKNKKAKKKSYKNSGVVKLMSLRIGEQATFLDYIRGGLQMHFTVAVDFTASNGDPRDPASLHFMDPVRPNAYAMAIRAVGEVIQDYDSDKMFPALGFGARLPPDGRVSHEFFLNGSATDPYCAGIQGVLEAYQRTLQSVQLYGPTNFSPVINHVAKFANTYRDGRSYFVLLIITDGVISDMPQTMEAIVQASSLPMSIIIVGVGSADFSAMEVLDGDVAELSSDGCRADRDIVQFVPFRKFEGGGSWQRNQAQLAKEVLAEVPKQVTDYMTKHNIKPGPIAIPQGQS</sequence>
<evidence type="ECO:0000259" key="20">
    <source>
        <dbReference type="PROSITE" id="PS50004"/>
    </source>
</evidence>
<dbReference type="FunFam" id="2.60.40.150:FF:000099">
    <property type="entry name" value="Copine 3"/>
    <property type="match status" value="1"/>
</dbReference>
<dbReference type="PANTHER" id="PTHR10857">
    <property type="entry name" value="COPINE"/>
    <property type="match status" value="1"/>
</dbReference>
<feature type="chain" id="PRO_5003981597" description="Copine-3" evidence="19">
    <location>
        <begin position="22"/>
        <end position="576"/>
    </location>
</feature>
<evidence type="ECO:0000256" key="18">
    <source>
        <dbReference type="ARBA" id="ARBA00076171"/>
    </source>
</evidence>
<evidence type="ECO:0000256" key="1">
    <source>
        <dbReference type="ARBA" id="ARBA00004123"/>
    </source>
</evidence>
<reference evidence="21" key="2">
    <citation type="journal article" date="2015" name="J. Proteomics">
        <title>Sexual differences in the sialomes of the zebra tick, Rhipicephalus pulchellus.</title>
        <authorList>
            <person name="Tan A.W."/>
            <person name="Francischetti I.M."/>
            <person name="Slovak M."/>
            <person name="Kini R.M."/>
            <person name="Ribeiro J.M."/>
        </authorList>
    </citation>
    <scope>NUCLEOTIDE SEQUENCE</scope>
    <source>
        <tissue evidence="21">Salivary gland</tissue>
    </source>
</reference>
<name>L7MKA2_RHIPC</name>
<dbReference type="PANTHER" id="PTHR10857:SF106">
    <property type="entry name" value="C2 DOMAIN-CONTAINING PROTEIN"/>
    <property type="match status" value="1"/>
</dbReference>
<dbReference type="InterPro" id="IPR010734">
    <property type="entry name" value="Copine_C"/>
</dbReference>
<dbReference type="SUPFAM" id="SSF49562">
    <property type="entry name" value="C2 domain (Calcium/lipid-binding domain, CaLB)"/>
    <property type="match status" value="2"/>
</dbReference>
<keyword evidence="12" id="KW-0965">Cell junction</keyword>
<proteinExistence type="evidence at transcript level"/>
<dbReference type="EMBL" id="GACK01001450">
    <property type="protein sequence ID" value="JAA63584.1"/>
    <property type="molecule type" value="mRNA"/>
</dbReference>
<dbReference type="GO" id="GO:0005737">
    <property type="term" value="C:cytoplasm"/>
    <property type="evidence" value="ECO:0007669"/>
    <property type="project" value="UniProtKB-SubCell"/>
</dbReference>
<dbReference type="InterPro" id="IPR002035">
    <property type="entry name" value="VWF_A"/>
</dbReference>
<evidence type="ECO:0000256" key="10">
    <source>
        <dbReference type="ARBA" id="ARBA00022737"/>
    </source>
</evidence>
<dbReference type="CDD" id="cd01459">
    <property type="entry name" value="vWA_copine_like"/>
    <property type="match status" value="1"/>
</dbReference>
<keyword evidence="6" id="KW-1003">Cell membrane</keyword>
<evidence type="ECO:0000256" key="2">
    <source>
        <dbReference type="ARBA" id="ARBA00004236"/>
    </source>
</evidence>
<evidence type="ECO:0000256" key="8">
    <source>
        <dbReference type="ARBA" id="ARBA00022553"/>
    </source>
</evidence>
<evidence type="ECO:0000256" key="7">
    <source>
        <dbReference type="ARBA" id="ARBA00022490"/>
    </source>
</evidence>
<feature type="non-terminal residue" evidence="21">
    <location>
        <position position="1"/>
    </location>
</feature>
<dbReference type="Pfam" id="PF00168">
    <property type="entry name" value="C2"/>
    <property type="match status" value="2"/>
</dbReference>
<dbReference type="InterPro" id="IPR035892">
    <property type="entry name" value="C2_domain_sf"/>
</dbReference>
<keyword evidence="14" id="KW-0539">Nucleus</keyword>
<comment type="subunit">
    <text evidence="16">Monomer. Interacts with ERBB2 (preferentially with the tyrosine phosphorylated form); this interaction occurs at the cell membrane and is increased in a growth factor heregulin-dependent manner. Interacts with SHC1; this interaction may mediate the binding of CPNE3 with ERBB2. Interacts with RACK1.</text>
</comment>
<dbReference type="GO" id="GO:0005925">
    <property type="term" value="C:focal adhesion"/>
    <property type="evidence" value="ECO:0007669"/>
    <property type="project" value="UniProtKB-SubCell"/>
</dbReference>
<dbReference type="SUPFAM" id="SSF53300">
    <property type="entry name" value="vWA-like"/>
    <property type="match status" value="1"/>
</dbReference>
<dbReference type="CDD" id="cd04048">
    <property type="entry name" value="C2A_Copine"/>
    <property type="match status" value="1"/>
</dbReference>
<organism evidence="21">
    <name type="scientific">Rhipicephalus pulchellus</name>
    <name type="common">Yellow backed tick</name>
    <name type="synonym">Dermacentor pulchellus</name>
    <dbReference type="NCBI Taxonomy" id="72859"/>
    <lineage>
        <taxon>Eukaryota</taxon>
        <taxon>Metazoa</taxon>
        <taxon>Ecdysozoa</taxon>
        <taxon>Arthropoda</taxon>
        <taxon>Chelicerata</taxon>
        <taxon>Arachnida</taxon>
        <taxon>Acari</taxon>
        <taxon>Parasitiformes</taxon>
        <taxon>Ixodida</taxon>
        <taxon>Ixodoidea</taxon>
        <taxon>Ixodidae</taxon>
        <taxon>Rhipicephalinae</taxon>
        <taxon>Rhipicephalus</taxon>
        <taxon>Rhipicephalus</taxon>
    </lineage>
</organism>
<evidence type="ECO:0000256" key="14">
    <source>
        <dbReference type="ARBA" id="ARBA00023242"/>
    </source>
</evidence>
<evidence type="ECO:0000256" key="13">
    <source>
        <dbReference type="ARBA" id="ARBA00023136"/>
    </source>
</evidence>
<dbReference type="PROSITE" id="PS50004">
    <property type="entry name" value="C2"/>
    <property type="match status" value="2"/>
</dbReference>
<dbReference type="AlphaFoldDB" id="L7MKA2"/>
<dbReference type="GO" id="GO:0005544">
    <property type="term" value="F:calcium-dependent phospholipid binding"/>
    <property type="evidence" value="ECO:0007669"/>
    <property type="project" value="InterPro"/>
</dbReference>
<keyword evidence="8" id="KW-0597">Phosphoprotein</keyword>
<dbReference type="SMART" id="SM00239">
    <property type="entry name" value="C2"/>
    <property type="match status" value="2"/>
</dbReference>
<dbReference type="InterPro" id="IPR000008">
    <property type="entry name" value="C2_dom"/>
</dbReference>
<dbReference type="GO" id="GO:0032991">
    <property type="term" value="C:protein-containing complex"/>
    <property type="evidence" value="ECO:0007669"/>
    <property type="project" value="UniProtKB-ARBA"/>
</dbReference>
<comment type="function">
    <text evidence="15">Calcium-dependent phospholipid-binding protein that plays a role in ERBB2-mediated tumor cell migration in response to growth factor heregulin stimulation.</text>
</comment>
<dbReference type="InterPro" id="IPR045052">
    <property type="entry name" value="Copine"/>
</dbReference>
<keyword evidence="9" id="KW-0479">Metal-binding</keyword>
<dbReference type="Gene3D" id="2.60.40.150">
    <property type="entry name" value="C2 domain"/>
    <property type="match status" value="2"/>
</dbReference>
<evidence type="ECO:0000256" key="16">
    <source>
        <dbReference type="ARBA" id="ARBA00065466"/>
    </source>
</evidence>
<evidence type="ECO:0000256" key="4">
    <source>
        <dbReference type="ARBA" id="ARBA00004496"/>
    </source>
</evidence>
<dbReference type="GO" id="GO:0071277">
    <property type="term" value="P:cellular response to calcium ion"/>
    <property type="evidence" value="ECO:0007669"/>
    <property type="project" value="UniProtKB-ARBA"/>
</dbReference>
<evidence type="ECO:0000256" key="15">
    <source>
        <dbReference type="ARBA" id="ARBA00058857"/>
    </source>
</evidence>
<keyword evidence="7" id="KW-0963">Cytoplasm</keyword>
<protein>
    <recommendedName>
        <fullName evidence="17">Copine-3</fullName>
    </recommendedName>
    <alternativeName>
        <fullName evidence="18">Copine III</fullName>
    </alternativeName>
</protein>
<evidence type="ECO:0000256" key="19">
    <source>
        <dbReference type="SAM" id="SignalP"/>
    </source>
</evidence>
<evidence type="ECO:0000256" key="5">
    <source>
        <dbReference type="ARBA" id="ARBA00009048"/>
    </source>
</evidence>
<comment type="similarity">
    <text evidence="5">Belongs to the copine family.</text>
</comment>
<evidence type="ECO:0000256" key="3">
    <source>
        <dbReference type="ARBA" id="ARBA00004246"/>
    </source>
</evidence>
<dbReference type="Pfam" id="PF07002">
    <property type="entry name" value="Copine"/>
    <property type="match status" value="1"/>
</dbReference>
<evidence type="ECO:0000313" key="21">
    <source>
        <dbReference type="EMBL" id="JAA63584.1"/>
    </source>
</evidence>
<evidence type="ECO:0000256" key="12">
    <source>
        <dbReference type="ARBA" id="ARBA00022949"/>
    </source>
</evidence>
<dbReference type="InterPro" id="IPR036465">
    <property type="entry name" value="vWFA_dom_sf"/>
</dbReference>
<feature type="domain" description="C2" evidence="20">
    <location>
        <begin position="158"/>
        <end position="286"/>
    </location>
</feature>
<dbReference type="InterPro" id="IPR037768">
    <property type="entry name" value="C2B_Copine"/>
</dbReference>
<dbReference type="CDD" id="cd04047">
    <property type="entry name" value="C2B_Copine"/>
    <property type="match status" value="1"/>
</dbReference>
<keyword evidence="11" id="KW-0106">Calcium</keyword>
<dbReference type="SMART" id="SM00327">
    <property type="entry name" value="VWA"/>
    <property type="match status" value="1"/>
</dbReference>
<keyword evidence="10" id="KW-0677">Repeat</keyword>
<keyword evidence="13" id="KW-0472">Membrane</keyword>
<evidence type="ECO:0000256" key="17">
    <source>
        <dbReference type="ARBA" id="ARBA00074834"/>
    </source>
</evidence>
<dbReference type="GO" id="GO:0005634">
    <property type="term" value="C:nucleus"/>
    <property type="evidence" value="ECO:0007669"/>
    <property type="project" value="UniProtKB-SubCell"/>
</dbReference>
<keyword evidence="19" id="KW-0732">Signal</keyword>
<feature type="domain" description="C2" evidence="20">
    <location>
        <begin position="23"/>
        <end position="150"/>
    </location>
</feature>
<accession>L7MKA2</accession>